<dbReference type="Pfam" id="PF01548">
    <property type="entry name" value="DEDD_Tnp_IS110"/>
    <property type="match status" value="1"/>
</dbReference>
<evidence type="ECO:0000313" key="3">
    <source>
        <dbReference type="EMBL" id="QID16567.1"/>
    </source>
</evidence>
<evidence type="ECO:0000259" key="1">
    <source>
        <dbReference type="Pfam" id="PF01548"/>
    </source>
</evidence>
<feature type="domain" description="Transposase IS116/IS110/IS902 C-terminal" evidence="2">
    <location>
        <begin position="195"/>
        <end position="272"/>
    </location>
</feature>
<dbReference type="EMBL" id="CP048836">
    <property type="protein sequence ID" value="QID19576.1"/>
    <property type="molecule type" value="Genomic_DNA"/>
</dbReference>
<dbReference type="KEGG" id="azq:G3580_19315"/>
<dbReference type="KEGG" id="azq:G3580_11175"/>
<reference evidence="3 7" key="1">
    <citation type="submission" date="2020-02" db="EMBL/GenBank/DDBJ databases">
        <title>Nitrogenibacter mangrovi gen. nov., sp. nov. isolated from mangrove sediment, a denitrifying betaproteobacterium.</title>
        <authorList>
            <person name="Liao H."/>
            <person name="Tian Y."/>
        </authorList>
    </citation>
    <scope>NUCLEOTIDE SEQUENCE [LARGE SCALE GENOMIC DNA]</scope>
    <source>
        <strain evidence="3 7">M9-3-2</strain>
    </source>
</reference>
<dbReference type="GO" id="GO:0003677">
    <property type="term" value="F:DNA binding"/>
    <property type="evidence" value="ECO:0007669"/>
    <property type="project" value="InterPro"/>
</dbReference>
<sequence>MSSFVLGIDVSKDKLDCALQLPDGKLRHKVVSNAPEGFKRLDEWLAQRGVGQVHVCMEATGIYWEASAEYLSGREHTTVSVINPAQIKAFGASRLVRTKTDKVDASLIAQFCAERCPPPWQAPSAQEQALRAMVLRLEALQNMHRQESNRLLVARDAVREGIEAHLAWLDEQITQLVRQINDHIDNDPDMHDKRQLLESIPGVGERTVAVLLAFYADPARFGNARQAVAFAGLDPRQHESGSSVRGRSHLSKVGHAFIRKALYMPAVVTAYKTTWGGRFRQRLVRRGKHPKLIIGAMMRKLLQVAYGVLKSGKPFDPTLHET</sequence>
<dbReference type="NCBIfam" id="NF033542">
    <property type="entry name" value="transpos_IS110"/>
    <property type="match status" value="1"/>
</dbReference>
<dbReference type="InterPro" id="IPR047650">
    <property type="entry name" value="Transpos_IS110"/>
</dbReference>
<dbReference type="EMBL" id="CP048836">
    <property type="protein sequence ID" value="QID16567.1"/>
    <property type="molecule type" value="Genomic_DNA"/>
</dbReference>
<dbReference type="EMBL" id="CP048836">
    <property type="protein sequence ID" value="QID19157.1"/>
    <property type="molecule type" value="Genomic_DNA"/>
</dbReference>
<dbReference type="PANTHER" id="PTHR33055">
    <property type="entry name" value="TRANSPOSASE FOR INSERTION SEQUENCE ELEMENT IS1111A"/>
    <property type="match status" value="1"/>
</dbReference>
<dbReference type="GO" id="GO:0004803">
    <property type="term" value="F:transposase activity"/>
    <property type="evidence" value="ECO:0007669"/>
    <property type="project" value="InterPro"/>
</dbReference>
<dbReference type="EMBL" id="CP048836">
    <property type="protein sequence ID" value="QID18149.1"/>
    <property type="molecule type" value="Genomic_DNA"/>
</dbReference>
<dbReference type="RefSeq" id="WP_173763735.1">
    <property type="nucleotide sequence ID" value="NZ_CP048836.1"/>
</dbReference>
<evidence type="ECO:0000259" key="2">
    <source>
        <dbReference type="Pfam" id="PF02371"/>
    </source>
</evidence>
<evidence type="ECO:0000313" key="7">
    <source>
        <dbReference type="Proteomes" id="UP000501991"/>
    </source>
</evidence>
<name>A0A6C1AYY8_9RHOO</name>
<dbReference type="AlphaFoldDB" id="A0A6C1AYY8"/>
<evidence type="ECO:0000313" key="6">
    <source>
        <dbReference type="EMBL" id="QID19576.1"/>
    </source>
</evidence>
<feature type="domain" description="Transposase IS110-like N-terminal" evidence="1">
    <location>
        <begin position="6"/>
        <end position="151"/>
    </location>
</feature>
<dbReference type="KEGG" id="azq:G3580_02345"/>
<dbReference type="Proteomes" id="UP000501991">
    <property type="component" value="Chromosome"/>
</dbReference>
<dbReference type="GO" id="GO:0006313">
    <property type="term" value="P:DNA transposition"/>
    <property type="evidence" value="ECO:0007669"/>
    <property type="project" value="InterPro"/>
</dbReference>
<dbReference type="InterPro" id="IPR003346">
    <property type="entry name" value="Transposase_20"/>
</dbReference>
<keyword evidence="7" id="KW-1185">Reference proteome</keyword>
<gene>
    <name evidence="3" type="ORF">G3580_02345</name>
    <name evidence="4" type="ORF">G3580_11175</name>
    <name evidence="5" type="ORF">G3580_16945</name>
    <name evidence="6" type="ORF">G3580_19315</name>
</gene>
<evidence type="ECO:0000313" key="4">
    <source>
        <dbReference type="EMBL" id="QID18149.1"/>
    </source>
</evidence>
<proteinExistence type="predicted"/>
<dbReference type="KEGG" id="azq:G3580_16945"/>
<dbReference type="InterPro" id="IPR002525">
    <property type="entry name" value="Transp_IS110-like_N"/>
</dbReference>
<protein>
    <submittedName>
        <fullName evidence="3">IS110 family transposase</fullName>
    </submittedName>
</protein>
<organism evidence="3 7">
    <name type="scientific">Nitrogeniibacter mangrovi</name>
    <dbReference type="NCBI Taxonomy" id="2016596"/>
    <lineage>
        <taxon>Bacteria</taxon>
        <taxon>Pseudomonadati</taxon>
        <taxon>Pseudomonadota</taxon>
        <taxon>Betaproteobacteria</taxon>
        <taxon>Rhodocyclales</taxon>
        <taxon>Zoogloeaceae</taxon>
        <taxon>Nitrogeniibacter</taxon>
    </lineage>
</organism>
<accession>A0A6C1AYY8</accession>
<evidence type="ECO:0000313" key="5">
    <source>
        <dbReference type="EMBL" id="QID19157.1"/>
    </source>
</evidence>
<dbReference type="PANTHER" id="PTHR33055:SF3">
    <property type="entry name" value="PUTATIVE TRANSPOSASE FOR IS117-RELATED"/>
    <property type="match status" value="1"/>
</dbReference>
<dbReference type="Pfam" id="PF02371">
    <property type="entry name" value="Transposase_20"/>
    <property type="match status" value="1"/>
</dbReference>